<proteinExistence type="predicted"/>
<dbReference type="InterPro" id="IPR007375">
    <property type="entry name" value="SoxG"/>
</dbReference>
<comment type="caution">
    <text evidence="1">The sequence shown here is derived from an EMBL/GenBank/DDBJ whole genome shotgun (WGS) entry which is preliminary data.</text>
</comment>
<evidence type="ECO:0000313" key="1">
    <source>
        <dbReference type="EMBL" id="MDQ2066627.1"/>
    </source>
</evidence>
<dbReference type="Pfam" id="PF04268">
    <property type="entry name" value="SoxG"/>
    <property type="match status" value="1"/>
</dbReference>
<dbReference type="RefSeq" id="WP_306680335.1">
    <property type="nucleotide sequence ID" value="NZ_JAVDBT010000008.1"/>
</dbReference>
<sequence length="192" mass="20305">MSEVLASQPVSALGGARFDGFAKVREIGPWGMISLRAKPDAAGLAEAVKAAVGTGLPEMRRMVWDGAADTGRGCGWMSPDEYLLILPYGEVKEAMAKLAKGLEGVHHLATDVSDARAIFRIEGVKADDVLAKLCPADLAKLAEGELRRTRVAQVAGAFWAAEGGYTLVSFRSVAGYVMGLLEHSAQPGSEFE</sequence>
<dbReference type="Gene3D" id="3.30.70.1520">
    <property type="entry name" value="Heterotetrameric sarcosine oxidase"/>
    <property type="match status" value="1"/>
</dbReference>
<dbReference type="EMBL" id="JAVDBT010000008">
    <property type="protein sequence ID" value="MDQ2066627.1"/>
    <property type="molecule type" value="Genomic_DNA"/>
</dbReference>
<protein>
    <submittedName>
        <fullName evidence="1">Sarcosine oxidase subunit gamma family protein</fullName>
    </submittedName>
</protein>
<dbReference type="Gene3D" id="3.30.1360.120">
    <property type="entry name" value="Probable tRNA modification gtpase trme, domain 1"/>
    <property type="match status" value="1"/>
</dbReference>
<keyword evidence="2" id="KW-1185">Reference proteome</keyword>
<evidence type="ECO:0000313" key="2">
    <source>
        <dbReference type="Proteomes" id="UP001239680"/>
    </source>
</evidence>
<reference evidence="1 2" key="1">
    <citation type="submission" date="2023-08" db="EMBL/GenBank/DDBJ databases">
        <title>Characterization of two Paracoccaceae strains isolated from Phycosphere and proposal of Xinfangfangia lacusdiani sp. nov.</title>
        <authorList>
            <person name="Deng Y."/>
            <person name="Zhang Y.Q."/>
        </authorList>
    </citation>
    <scope>NUCLEOTIDE SEQUENCE [LARGE SCALE GENOMIC DNA]</scope>
    <source>
        <strain evidence="1 2">CPCC 101601</strain>
    </source>
</reference>
<dbReference type="SUPFAM" id="SSF103025">
    <property type="entry name" value="Folate-binding domain"/>
    <property type="match status" value="1"/>
</dbReference>
<dbReference type="Proteomes" id="UP001239680">
    <property type="component" value="Unassembled WGS sequence"/>
</dbReference>
<gene>
    <name evidence="1" type="ORF">Q9295_09590</name>
</gene>
<organism evidence="1 2">
    <name type="scientific">Pseudogemmobacter lacusdianii</name>
    <dbReference type="NCBI Taxonomy" id="3069608"/>
    <lineage>
        <taxon>Bacteria</taxon>
        <taxon>Pseudomonadati</taxon>
        <taxon>Pseudomonadota</taxon>
        <taxon>Alphaproteobacteria</taxon>
        <taxon>Rhodobacterales</taxon>
        <taxon>Paracoccaceae</taxon>
        <taxon>Pseudogemmobacter</taxon>
    </lineage>
</organism>
<dbReference type="InterPro" id="IPR027266">
    <property type="entry name" value="TrmE/GcvT-like"/>
</dbReference>
<accession>A0ABU0VXZ4</accession>
<name>A0ABU0VXZ4_9RHOB</name>